<keyword evidence="2" id="KW-0378">Hydrolase</keyword>
<feature type="transmembrane region" description="Helical" evidence="1">
    <location>
        <begin position="526"/>
        <end position="548"/>
    </location>
</feature>
<keyword evidence="1" id="KW-0472">Membrane</keyword>
<dbReference type="Proteomes" id="UP000029015">
    <property type="component" value="Unassembled WGS sequence"/>
</dbReference>
<dbReference type="RefSeq" id="WP_033503865.1">
    <property type="nucleotide sequence ID" value="NZ_CP011786.1"/>
</dbReference>
<dbReference type="GO" id="GO:0052689">
    <property type="term" value="F:carboxylic ester hydrolase activity"/>
    <property type="evidence" value="ECO:0007669"/>
    <property type="project" value="TreeGrafter"/>
</dbReference>
<accession>A0A086YZN2</accession>
<feature type="transmembrane region" description="Helical" evidence="1">
    <location>
        <begin position="414"/>
        <end position="436"/>
    </location>
</feature>
<gene>
    <name evidence="2" type="ORF">BACT_0432</name>
</gene>
<dbReference type="eggNOG" id="COG0657">
    <property type="taxonomic scope" value="Bacteria"/>
</dbReference>
<dbReference type="SUPFAM" id="SSF53474">
    <property type="entry name" value="alpha/beta-Hydrolases"/>
    <property type="match status" value="1"/>
</dbReference>
<feature type="transmembrane region" description="Helical" evidence="1">
    <location>
        <begin position="456"/>
        <end position="480"/>
    </location>
</feature>
<evidence type="ECO:0000313" key="3">
    <source>
        <dbReference type="Proteomes" id="UP000029015"/>
    </source>
</evidence>
<dbReference type="KEGG" id="bact:AB656_00785"/>
<dbReference type="InterPro" id="IPR029058">
    <property type="entry name" value="AB_hydrolase_fold"/>
</dbReference>
<dbReference type="OrthoDB" id="3239312at2"/>
<dbReference type="EMBL" id="JGYK01000001">
    <property type="protein sequence ID" value="KFI39732.1"/>
    <property type="molecule type" value="Genomic_DNA"/>
</dbReference>
<feature type="transmembrane region" description="Helical" evidence="1">
    <location>
        <begin position="364"/>
        <end position="393"/>
    </location>
</feature>
<keyword evidence="3" id="KW-1185">Reference proteome</keyword>
<dbReference type="PANTHER" id="PTHR43265:SF1">
    <property type="entry name" value="ESTERASE ESTD"/>
    <property type="match status" value="1"/>
</dbReference>
<protein>
    <submittedName>
        <fullName evidence="2">Hydrolase</fullName>
    </submittedName>
</protein>
<comment type="caution">
    <text evidence="2">The sequence shown here is derived from an EMBL/GenBank/DDBJ whole genome shotgun (WGS) entry which is preliminary data.</text>
</comment>
<keyword evidence="1" id="KW-1133">Transmembrane helix</keyword>
<proteinExistence type="predicted"/>
<keyword evidence="1" id="KW-0812">Transmembrane</keyword>
<dbReference type="PATRIC" id="fig|1437605.7.peg.157"/>
<dbReference type="InterPro" id="IPR053145">
    <property type="entry name" value="AB_hydrolase_Est10"/>
</dbReference>
<sequence length="550" mass="59404">MASLPVFVILMGILVSISHLTAVPWKYEPVDQNLVTLTPDTAVAFDNPGHAPMEQVGAYRVSQRYAWVNAKREATGEVQRIHVLVREPIGAAGKRAAVLFMHGAGYGTCDNSFGDVAASMASAGFVTAVIDKPVWSTTDIDRDYPASAKAYDQVANYLRAQSSVDPDKVGIYATSESTWISTYLLEDDPRIAFQILLSPMVYSPRHALGFFVAQDFAIAGSNPGYQSVVRRLFSTDGSLFGLGNLDIRTQSKRAYAVPTLVAYGTKDVMTAQVEGAQKIMAVAHEQGNWDVTVRSYAVSNHVLRLGDEAVAGTPLADHYMRDVVDWTQGQAHGLKQTTEPVAGSTIHQSIAVPLDLYGRRKLTVYMVIVHASAVLFLLASALMAVAAAGVKLYRLLKRDKRLVLGFSHGFGGTLAGIIGSTLAALLLFAAGLGQVIQALVRLGWGGVPDPAGVSDWSWPVIQLVSALVVLAWSWVLVRLYEAATLKGVRRIPAQVRREGFSGAAIARKLKANDSGPVLASSRFGLVFFWTTALAMLSLLLVFAFWGLFIY</sequence>
<evidence type="ECO:0000313" key="2">
    <source>
        <dbReference type="EMBL" id="KFI39732.1"/>
    </source>
</evidence>
<dbReference type="Gene3D" id="3.40.50.1820">
    <property type="entry name" value="alpha/beta hydrolase"/>
    <property type="match status" value="1"/>
</dbReference>
<reference evidence="2 3" key="1">
    <citation type="submission" date="2014-03" db="EMBL/GenBank/DDBJ databases">
        <title>Genomics of Bifidobacteria.</title>
        <authorList>
            <person name="Ventura M."/>
            <person name="Milani C."/>
            <person name="Lugli G.A."/>
        </authorList>
    </citation>
    <scope>NUCLEOTIDE SEQUENCE [LARGE SCALE GENOMIC DNA]</scope>
    <source>
        <strain evidence="2 3">DSM 22766</strain>
    </source>
</reference>
<dbReference type="AlphaFoldDB" id="A0A086YZN2"/>
<dbReference type="PANTHER" id="PTHR43265">
    <property type="entry name" value="ESTERASE ESTD"/>
    <property type="match status" value="1"/>
</dbReference>
<name>A0A086YZN2_9BIFI</name>
<organism evidence="2 3">
    <name type="scientific">Bifidobacterium actinocoloniiforme DSM 22766</name>
    <dbReference type="NCBI Taxonomy" id="1437605"/>
    <lineage>
        <taxon>Bacteria</taxon>
        <taxon>Bacillati</taxon>
        <taxon>Actinomycetota</taxon>
        <taxon>Actinomycetes</taxon>
        <taxon>Bifidobacteriales</taxon>
        <taxon>Bifidobacteriaceae</taxon>
        <taxon>Bifidobacterium</taxon>
    </lineage>
</organism>
<evidence type="ECO:0000256" key="1">
    <source>
        <dbReference type="SAM" id="Phobius"/>
    </source>
</evidence>
<dbReference type="STRING" id="1437605.AB656_00785"/>